<gene>
    <name evidence="1" type="ORF">BCY89_20460</name>
</gene>
<name>A0A420FB93_9SPHI</name>
<protein>
    <submittedName>
        <fullName evidence="1">Uncharacterized protein</fullName>
    </submittedName>
</protein>
<comment type="caution">
    <text evidence="1">The sequence shown here is derived from an EMBL/GenBank/DDBJ whole genome shotgun (WGS) entry which is preliminary data.</text>
</comment>
<accession>A0A420FB93</accession>
<organism evidence="1 2">
    <name type="scientific">Sphingobacterium siyangense</name>
    <dbReference type="NCBI Taxonomy" id="459529"/>
    <lineage>
        <taxon>Bacteria</taxon>
        <taxon>Pseudomonadati</taxon>
        <taxon>Bacteroidota</taxon>
        <taxon>Sphingobacteriia</taxon>
        <taxon>Sphingobacteriales</taxon>
        <taxon>Sphingobacteriaceae</taxon>
        <taxon>Sphingobacterium</taxon>
    </lineage>
</organism>
<dbReference type="EMBL" id="MCAQ01000030">
    <property type="protein sequence ID" value="RKF30174.1"/>
    <property type="molecule type" value="Genomic_DNA"/>
</dbReference>
<dbReference type="AlphaFoldDB" id="A0A420FB93"/>
<keyword evidence="2" id="KW-1185">Reference proteome</keyword>
<proteinExistence type="predicted"/>
<dbReference type="Proteomes" id="UP000286402">
    <property type="component" value="Unassembled WGS sequence"/>
</dbReference>
<dbReference type="RefSeq" id="WP_120336702.1">
    <property type="nucleotide sequence ID" value="NZ_MCAQ01000030.1"/>
</dbReference>
<reference evidence="1 2" key="1">
    <citation type="submission" date="2016-07" db="EMBL/GenBank/DDBJ databases">
        <title>Genome analysis of Sphingobacterium siyangense T12B17.</title>
        <authorList>
            <person name="Xu D."/>
            <person name="Su Y."/>
            <person name="Zheng S."/>
        </authorList>
    </citation>
    <scope>NUCLEOTIDE SEQUENCE [LARGE SCALE GENOMIC DNA]</scope>
    <source>
        <strain evidence="1 2">T12B17</strain>
    </source>
</reference>
<sequence>MVADAIYKNSFRGEVTLPEGKWASAGNVGIVTDTPSKKLSVKGKIRAQEIKVETANWPDYVFEEGYKLPSLAETTTFIEKNKHLLVCPRQPRLKKKDFL</sequence>
<evidence type="ECO:0000313" key="1">
    <source>
        <dbReference type="EMBL" id="RKF30174.1"/>
    </source>
</evidence>
<evidence type="ECO:0000313" key="2">
    <source>
        <dbReference type="Proteomes" id="UP000286402"/>
    </source>
</evidence>